<name>A0ABY2ARV2_9FLAO</name>
<protein>
    <submittedName>
        <fullName evidence="1">Dual-action HEIGH metallo-peptidase</fullName>
    </submittedName>
</protein>
<accession>A0ABY2ARV2</accession>
<dbReference type="Proteomes" id="UP000295270">
    <property type="component" value="Unassembled WGS sequence"/>
</dbReference>
<organism evidence="1 2">
    <name type="scientific">Flavobacterium circumlabens</name>
    <dbReference type="NCBI Taxonomy" id="2133765"/>
    <lineage>
        <taxon>Bacteria</taxon>
        <taxon>Pseudomonadati</taxon>
        <taxon>Bacteroidota</taxon>
        <taxon>Flavobacteriia</taxon>
        <taxon>Flavobacteriales</taxon>
        <taxon>Flavobacteriaceae</taxon>
        <taxon>Flavobacterium</taxon>
    </lineage>
</organism>
<proteinExistence type="predicted"/>
<dbReference type="EMBL" id="SLWA01000014">
    <property type="protein sequence ID" value="TCN50673.1"/>
    <property type="molecule type" value="Genomic_DNA"/>
</dbReference>
<comment type="caution">
    <text evidence="1">The sequence shown here is derived from an EMBL/GenBank/DDBJ whole genome shotgun (WGS) entry which is preliminary data.</text>
</comment>
<keyword evidence="2" id="KW-1185">Reference proteome</keyword>
<dbReference type="InterPro" id="IPR024653">
    <property type="entry name" value="Peptidase_M10/M27/M57"/>
</dbReference>
<dbReference type="Gene3D" id="3.40.390.10">
    <property type="entry name" value="Collagenase (Catalytic Domain)"/>
    <property type="match status" value="1"/>
</dbReference>
<reference evidence="1 2" key="1">
    <citation type="journal article" date="2015" name="Stand. Genomic Sci.">
        <title>Genomic Encyclopedia of Bacterial and Archaeal Type Strains, Phase III: the genomes of soil and plant-associated and newly described type strains.</title>
        <authorList>
            <person name="Whitman W.B."/>
            <person name="Woyke T."/>
            <person name="Klenk H.P."/>
            <person name="Zhou Y."/>
            <person name="Lilburn T.G."/>
            <person name="Beck B.J."/>
            <person name="De Vos P."/>
            <person name="Vandamme P."/>
            <person name="Eisen J.A."/>
            <person name="Garrity G."/>
            <person name="Hugenholtz P."/>
            <person name="Kyrpides N.C."/>
        </authorList>
    </citation>
    <scope>NUCLEOTIDE SEQUENCE [LARGE SCALE GENOMIC DNA]</scope>
    <source>
        <strain evidence="1 2">P5626</strain>
    </source>
</reference>
<evidence type="ECO:0000313" key="2">
    <source>
        <dbReference type="Proteomes" id="UP000295270"/>
    </source>
</evidence>
<sequence>MITNITIFCKETPFSNLFNNPQKPIMKKIKSILALSFIALTLFSCNKEEEATAQSNQESLKVTQDVLNKISSLSLNNSDVQVIKHTKLDGTIEDAFLVEGDIIITQDQLNKMDLHGGITTEQYRTTNLVSAPRTIKVVGLSGTGTSALSTNMRAGLQSAINRYNNLGLSINFTLTFSSSTSGANIVVRRQSGSAGGVAGFPSGGAPYNSVTLYSGLDTYSTGVNAHVAAHEIGHCIGLRHTDWFSRQSCGQNSNEGTAGVGAIQIPGTPSGYDSTSYMRACFSSSETGAFNGNDVTALNYLY</sequence>
<gene>
    <name evidence="1" type="ORF">EV142_11412</name>
</gene>
<dbReference type="Pfam" id="PF12388">
    <property type="entry name" value="Peptidase_M57"/>
    <property type="match status" value="1"/>
</dbReference>
<dbReference type="InterPro" id="IPR024079">
    <property type="entry name" value="MetalloPept_cat_dom_sf"/>
</dbReference>
<dbReference type="SUPFAM" id="SSF55486">
    <property type="entry name" value="Metalloproteases ('zincins'), catalytic domain"/>
    <property type="match status" value="1"/>
</dbReference>
<evidence type="ECO:0000313" key="1">
    <source>
        <dbReference type="EMBL" id="TCN50673.1"/>
    </source>
</evidence>